<protein>
    <submittedName>
        <fullName evidence="1">Uncharacterized protein</fullName>
    </submittedName>
</protein>
<dbReference type="EMBL" id="JAIWYP010000009">
    <property type="protein sequence ID" value="KAH3776883.1"/>
    <property type="molecule type" value="Genomic_DNA"/>
</dbReference>
<organism evidence="1 2">
    <name type="scientific">Dreissena polymorpha</name>
    <name type="common">Zebra mussel</name>
    <name type="synonym">Mytilus polymorpha</name>
    <dbReference type="NCBI Taxonomy" id="45954"/>
    <lineage>
        <taxon>Eukaryota</taxon>
        <taxon>Metazoa</taxon>
        <taxon>Spiralia</taxon>
        <taxon>Lophotrochozoa</taxon>
        <taxon>Mollusca</taxon>
        <taxon>Bivalvia</taxon>
        <taxon>Autobranchia</taxon>
        <taxon>Heteroconchia</taxon>
        <taxon>Euheterodonta</taxon>
        <taxon>Imparidentia</taxon>
        <taxon>Neoheterodontei</taxon>
        <taxon>Myida</taxon>
        <taxon>Dreissenoidea</taxon>
        <taxon>Dreissenidae</taxon>
        <taxon>Dreissena</taxon>
    </lineage>
</organism>
<sequence>MLPRYGTLRENMLLGYGMFIELNQNVLEQAAQIKNFHGYIRKCFNTAQIWDFHGYIRNFLNRLPRY</sequence>
<comment type="caution">
    <text evidence="1">The sequence shown here is derived from an EMBL/GenBank/DDBJ whole genome shotgun (WGS) entry which is preliminary data.</text>
</comment>
<evidence type="ECO:0000313" key="2">
    <source>
        <dbReference type="Proteomes" id="UP000828390"/>
    </source>
</evidence>
<accession>A0A9D4IMH3</accession>
<evidence type="ECO:0000313" key="1">
    <source>
        <dbReference type="EMBL" id="KAH3776883.1"/>
    </source>
</evidence>
<reference evidence="1" key="2">
    <citation type="submission" date="2020-11" db="EMBL/GenBank/DDBJ databases">
        <authorList>
            <person name="McCartney M.A."/>
            <person name="Auch B."/>
            <person name="Kono T."/>
            <person name="Mallez S."/>
            <person name="Becker A."/>
            <person name="Gohl D.M."/>
            <person name="Silverstein K.A.T."/>
            <person name="Koren S."/>
            <person name="Bechman K.B."/>
            <person name="Herman A."/>
            <person name="Abrahante J.E."/>
            <person name="Garbe J."/>
        </authorList>
    </citation>
    <scope>NUCLEOTIDE SEQUENCE</scope>
    <source>
        <strain evidence="1">Duluth1</strain>
        <tissue evidence="1">Whole animal</tissue>
    </source>
</reference>
<name>A0A9D4IMH3_DREPO</name>
<dbReference type="Proteomes" id="UP000828390">
    <property type="component" value="Unassembled WGS sequence"/>
</dbReference>
<gene>
    <name evidence="1" type="ORF">DPMN_178317</name>
</gene>
<proteinExistence type="predicted"/>
<reference evidence="1" key="1">
    <citation type="journal article" date="2019" name="bioRxiv">
        <title>The Genome of the Zebra Mussel, Dreissena polymorpha: A Resource for Invasive Species Research.</title>
        <authorList>
            <person name="McCartney M.A."/>
            <person name="Auch B."/>
            <person name="Kono T."/>
            <person name="Mallez S."/>
            <person name="Zhang Y."/>
            <person name="Obille A."/>
            <person name="Becker A."/>
            <person name="Abrahante J.E."/>
            <person name="Garbe J."/>
            <person name="Badalamenti J.P."/>
            <person name="Herman A."/>
            <person name="Mangelson H."/>
            <person name="Liachko I."/>
            <person name="Sullivan S."/>
            <person name="Sone E.D."/>
            <person name="Koren S."/>
            <person name="Silverstein K.A.T."/>
            <person name="Beckman K.B."/>
            <person name="Gohl D.M."/>
        </authorList>
    </citation>
    <scope>NUCLEOTIDE SEQUENCE</scope>
    <source>
        <strain evidence="1">Duluth1</strain>
        <tissue evidence="1">Whole animal</tissue>
    </source>
</reference>
<dbReference type="AlphaFoldDB" id="A0A9D4IMH3"/>
<keyword evidence="2" id="KW-1185">Reference proteome</keyword>